<feature type="compositionally biased region" description="Low complexity" evidence="2">
    <location>
        <begin position="154"/>
        <end position="196"/>
    </location>
</feature>
<dbReference type="PANTHER" id="PTHR13832">
    <property type="entry name" value="PROTEIN PHOSPHATASE 2C"/>
    <property type="match status" value="1"/>
</dbReference>
<dbReference type="PROSITE" id="PS51746">
    <property type="entry name" value="PPM_2"/>
    <property type="match status" value="1"/>
</dbReference>
<comment type="caution">
    <text evidence="5">The sequence shown here is derived from an EMBL/GenBank/DDBJ whole genome shotgun (WGS) entry which is preliminary data.</text>
</comment>
<reference evidence="5" key="1">
    <citation type="submission" date="2021-02" db="EMBL/GenBank/DDBJ databases">
        <authorList>
            <person name="Palmer J.M."/>
        </authorList>
    </citation>
    <scope>NUCLEOTIDE SEQUENCE</scope>
    <source>
        <strain evidence="5">SCRP734</strain>
    </source>
</reference>
<dbReference type="InterPro" id="IPR015655">
    <property type="entry name" value="PP2C"/>
</dbReference>
<evidence type="ECO:0000256" key="1">
    <source>
        <dbReference type="ARBA" id="ARBA00004170"/>
    </source>
</evidence>
<evidence type="ECO:0000313" key="6">
    <source>
        <dbReference type="Proteomes" id="UP000694044"/>
    </source>
</evidence>
<evidence type="ECO:0000313" key="5">
    <source>
        <dbReference type="EMBL" id="KAG7376468.1"/>
    </source>
</evidence>
<feature type="region of interest" description="Disordered" evidence="2">
    <location>
        <begin position="111"/>
        <end position="248"/>
    </location>
</feature>
<dbReference type="Pfam" id="PF00498">
    <property type="entry name" value="FHA"/>
    <property type="match status" value="1"/>
</dbReference>
<feature type="domain" description="FHA" evidence="3">
    <location>
        <begin position="392"/>
        <end position="445"/>
    </location>
</feature>
<protein>
    <recommendedName>
        <fullName evidence="7">Protein phosphatase 2C</fullName>
    </recommendedName>
</protein>
<dbReference type="OrthoDB" id="59240at2759"/>
<gene>
    <name evidence="5" type="ORF">PHYPSEUDO_013371</name>
</gene>
<keyword evidence="6" id="KW-1185">Reference proteome</keyword>
<proteinExistence type="predicted"/>
<organism evidence="5 6">
    <name type="scientific">Phytophthora pseudosyringae</name>
    <dbReference type="NCBI Taxonomy" id="221518"/>
    <lineage>
        <taxon>Eukaryota</taxon>
        <taxon>Sar</taxon>
        <taxon>Stramenopiles</taxon>
        <taxon>Oomycota</taxon>
        <taxon>Peronosporomycetes</taxon>
        <taxon>Peronosporales</taxon>
        <taxon>Peronosporaceae</taxon>
        <taxon>Phytophthora</taxon>
    </lineage>
</organism>
<dbReference type="PROSITE" id="PS01032">
    <property type="entry name" value="PPM_1"/>
    <property type="match status" value="1"/>
</dbReference>
<sequence>MADKTLRRASIAESDPRRKRKSDGNEPARSKWRDGALAVVDDNPAAQKRLPFGQGGVERIGMKPSMPPAHCAVPHHAPVFIQSESRVATFTFFTICQGKLRECIDHPMVRKHDNDTDRRRSSTLRLEPPPEADSRKATSFVRARTSGVNRLLRSSSSSTGGYSTAMNGHSNGGSSRNSGRSRGQSKSAPSSKAQSQTDNFETALTEPMNENAVEPPPSPTKSGVKSASSSTSSPPVSGGVDGGEADEEDASPAYLEQKWTHVVLKMTAFSEEDAVTSFRFEPNGGGIGRSADNVASIPADKLLGAKDHARVLYSGGRFYLANGDNASDTFVRLSPVGVGEEEDDAEDRMQWPLEPHVSFRVGKSDFIVTAFHEPSQSLEVSALSGKLAGTQFTIGRDGAGIGRSADNQIHTGDGELSRKHAAIWFDELTNQFYLVDLNSTNGTFMKLVGSYQEPYRLEIGDDLLVAQTCLTVNRFDFGAHADMGARKHMEDAHTIIQDLCIESLSRLGLHPQSYFAVYDGHGGEEASSFLGDVLHHNIIETFFMKKAELKPLLNKSPEELQSMITKRLTDAFERTDEEFLNESERPQAGSTATTVLVAGKYMFVSNVGDSRTVLSRGGKAERLSNDHKPSRSDEAQRIRDTGGFVIHGRIMGELAVSRAFGDAPFKTFDLPEPPSEDVDSKPRSEYDSQELPVNPNDILKGPLVIPTPEFTITEVTDDCEFVLLASDGLYDVLKDQEAVDFMRKKIAQLGDVQRAVEAIVEHAIFHQRSTDNVTCVVVMFKEPKDLK</sequence>
<evidence type="ECO:0000256" key="2">
    <source>
        <dbReference type="SAM" id="MobiDB-lite"/>
    </source>
</evidence>
<feature type="domain" description="PPM-type phosphatase" evidence="4">
    <location>
        <begin position="476"/>
        <end position="780"/>
    </location>
</feature>
<feature type="region of interest" description="Disordered" evidence="2">
    <location>
        <begin position="615"/>
        <end position="636"/>
    </location>
</feature>
<feature type="region of interest" description="Disordered" evidence="2">
    <location>
        <begin position="1"/>
        <end position="35"/>
    </location>
</feature>
<dbReference type="GO" id="GO:0016020">
    <property type="term" value="C:membrane"/>
    <property type="evidence" value="ECO:0007669"/>
    <property type="project" value="UniProtKB-SubCell"/>
</dbReference>
<dbReference type="InterPro" id="IPR000253">
    <property type="entry name" value="FHA_dom"/>
</dbReference>
<evidence type="ECO:0008006" key="7">
    <source>
        <dbReference type="Google" id="ProtNLM"/>
    </source>
</evidence>
<dbReference type="PROSITE" id="PS50006">
    <property type="entry name" value="FHA_DOMAIN"/>
    <property type="match status" value="1"/>
</dbReference>
<dbReference type="InterPro" id="IPR000222">
    <property type="entry name" value="PP2C_BS"/>
</dbReference>
<dbReference type="PANTHER" id="PTHR13832:SF589">
    <property type="entry name" value="[PYRUVATE DEHYDROGENASE [ACETYL-TRANSFERRING]]-PHOSPHATASE 2, MITOCHONDRIAL"/>
    <property type="match status" value="1"/>
</dbReference>
<dbReference type="SMART" id="SM00240">
    <property type="entry name" value="FHA"/>
    <property type="match status" value="1"/>
</dbReference>
<feature type="compositionally biased region" description="Basic and acidic residues" evidence="2">
    <location>
        <begin position="22"/>
        <end position="34"/>
    </location>
</feature>
<dbReference type="EMBL" id="JAGDFM010000692">
    <property type="protein sequence ID" value="KAG7376468.1"/>
    <property type="molecule type" value="Genomic_DNA"/>
</dbReference>
<feature type="region of interest" description="Disordered" evidence="2">
    <location>
        <begin position="667"/>
        <end position="692"/>
    </location>
</feature>
<feature type="compositionally biased region" description="Low complexity" evidence="2">
    <location>
        <begin position="220"/>
        <end position="238"/>
    </location>
</feature>
<dbReference type="CDD" id="cd00143">
    <property type="entry name" value="PP2Cc"/>
    <property type="match status" value="1"/>
</dbReference>
<dbReference type="GO" id="GO:0043169">
    <property type="term" value="F:cation binding"/>
    <property type="evidence" value="ECO:0007669"/>
    <property type="project" value="InterPro"/>
</dbReference>
<dbReference type="AlphaFoldDB" id="A0A8T1V8N9"/>
<dbReference type="FunFam" id="3.60.40.10:FF:000074">
    <property type="entry name" value="Protein phosphatase 2C 11"/>
    <property type="match status" value="1"/>
</dbReference>
<dbReference type="GO" id="GO:0004722">
    <property type="term" value="F:protein serine/threonine phosphatase activity"/>
    <property type="evidence" value="ECO:0007669"/>
    <property type="project" value="InterPro"/>
</dbReference>
<evidence type="ECO:0000259" key="3">
    <source>
        <dbReference type="PROSITE" id="PS50006"/>
    </source>
</evidence>
<accession>A0A8T1V8N9</accession>
<dbReference type="InterPro" id="IPR001932">
    <property type="entry name" value="PPM-type_phosphatase-like_dom"/>
</dbReference>
<name>A0A8T1V8N9_9STRA</name>
<feature type="compositionally biased region" description="Basic and acidic residues" evidence="2">
    <location>
        <begin position="618"/>
        <end position="636"/>
    </location>
</feature>
<feature type="compositionally biased region" description="Basic and acidic residues" evidence="2">
    <location>
        <begin position="111"/>
        <end position="120"/>
    </location>
</feature>
<dbReference type="SMART" id="SM00332">
    <property type="entry name" value="PP2Cc"/>
    <property type="match status" value="1"/>
</dbReference>
<comment type="subcellular location">
    <subcellularLocation>
        <location evidence="1">Membrane</location>
        <topology evidence="1">Peripheral membrane protein</topology>
    </subcellularLocation>
</comment>
<dbReference type="CDD" id="cd00060">
    <property type="entry name" value="FHA"/>
    <property type="match status" value="1"/>
</dbReference>
<dbReference type="Pfam" id="PF00481">
    <property type="entry name" value="PP2C"/>
    <property type="match status" value="1"/>
</dbReference>
<evidence type="ECO:0000259" key="4">
    <source>
        <dbReference type="PROSITE" id="PS51746"/>
    </source>
</evidence>
<dbReference type="Proteomes" id="UP000694044">
    <property type="component" value="Unassembled WGS sequence"/>
</dbReference>